<sequence length="213" mass="24156">MIPPRFLRAVNNARPHGAHRYDLFGPKIGRRLILFGRLAFDLWVRLESDPHVVTYCERPLCIPDAKPSRVVDFWVRTRHDERLCVVLRTAELTSVARGHSLFPAFQSWSQASSMQLQMIHPQDLDDPHVLRENRIMMLRYLVSGHALPVDGLMHGVLVACGNGTTLAELERQFAAADPMLVRSAAFRLVLDGQVRCPTLALEPLGPRTRLERP</sequence>
<proteinExistence type="predicted"/>
<evidence type="ECO:0000313" key="2">
    <source>
        <dbReference type="Proteomes" id="UP000674425"/>
    </source>
</evidence>
<dbReference type="RefSeq" id="WP_200622011.1">
    <property type="nucleotide sequence ID" value="NZ_CAJNAU010000115.1"/>
</dbReference>
<dbReference type="Proteomes" id="UP000674425">
    <property type="component" value="Unassembled WGS sequence"/>
</dbReference>
<name>A0ABM8T1A4_9BURK</name>
<reference evidence="1 2" key="1">
    <citation type="submission" date="2021-02" db="EMBL/GenBank/DDBJ databases">
        <authorList>
            <person name="Vanwijnsberghe S."/>
        </authorList>
    </citation>
    <scope>NUCLEOTIDE SEQUENCE [LARGE SCALE GENOMIC DNA]</scope>
    <source>
        <strain evidence="1 2">R-69658</strain>
    </source>
</reference>
<protein>
    <submittedName>
        <fullName evidence="1">Uncharacterized protein</fullName>
    </submittedName>
</protein>
<comment type="caution">
    <text evidence="1">The sequence shown here is derived from an EMBL/GenBank/DDBJ whole genome shotgun (WGS) entry which is preliminary data.</text>
</comment>
<organism evidence="1 2">
    <name type="scientific">Paraburkholderia aspalathi</name>
    <dbReference type="NCBI Taxonomy" id="1324617"/>
    <lineage>
        <taxon>Bacteria</taxon>
        <taxon>Pseudomonadati</taxon>
        <taxon>Pseudomonadota</taxon>
        <taxon>Betaproteobacteria</taxon>
        <taxon>Burkholderiales</taxon>
        <taxon>Burkholderiaceae</taxon>
        <taxon>Paraburkholderia</taxon>
    </lineage>
</organism>
<gene>
    <name evidence="1" type="ORF">R69658_07055</name>
</gene>
<evidence type="ECO:0000313" key="1">
    <source>
        <dbReference type="EMBL" id="CAE6848779.1"/>
    </source>
</evidence>
<accession>A0ABM8T1A4</accession>
<dbReference type="EMBL" id="CAJNAU010000115">
    <property type="protein sequence ID" value="CAE6848779.1"/>
    <property type="molecule type" value="Genomic_DNA"/>
</dbReference>
<keyword evidence="2" id="KW-1185">Reference proteome</keyword>